<keyword evidence="2" id="KW-0413">Isomerase</keyword>
<dbReference type="InterPro" id="IPR017517">
    <property type="entry name" value="Maleyloyr_isom"/>
</dbReference>
<evidence type="ECO:0000313" key="3">
    <source>
        <dbReference type="Proteomes" id="UP000640489"/>
    </source>
</evidence>
<organism evidence="2 3">
    <name type="scientific">Nocardioides islandensis</name>
    <dbReference type="NCBI Taxonomy" id="433663"/>
    <lineage>
        <taxon>Bacteria</taxon>
        <taxon>Bacillati</taxon>
        <taxon>Actinomycetota</taxon>
        <taxon>Actinomycetes</taxon>
        <taxon>Propionibacteriales</taxon>
        <taxon>Nocardioidaceae</taxon>
        <taxon>Nocardioides</taxon>
    </lineage>
</organism>
<dbReference type="PANTHER" id="PTHR40758">
    <property type="entry name" value="CONSERVED PROTEIN"/>
    <property type="match status" value="1"/>
</dbReference>
<dbReference type="EMBL" id="JADKPN010000004">
    <property type="protein sequence ID" value="MBF4763249.1"/>
    <property type="molecule type" value="Genomic_DNA"/>
</dbReference>
<accession>A0A930V983</accession>
<keyword evidence="3" id="KW-1185">Reference proteome</keyword>
<dbReference type="InterPro" id="IPR024344">
    <property type="entry name" value="MDMPI_metal-binding"/>
</dbReference>
<evidence type="ECO:0000259" key="1">
    <source>
        <dbReference type="Pfam" id="PF11716"/>
    </source>
</evidence>
<dbReference type="PANTHER" id="PTHR40758:SF1">
    <property type="entry name" value="CONSERVED PROTEIN"/>
    <property type="match status" value="1"/>
</dbReference>
<dbReference type="Gene3D" id="1.20.120.450">
    <property type="entry name" value="dinb family like domain"/>
    <property type="match status" value="1"/>
</dbReference>
<dbReference type="RefSeq" id="WP_194706446.1">
    <property type="nucleotide sequence ID" value="NZ_JADKPN010000004.1"/>
</dbReference>
<dbReference type="Pfam" id="PF11716">
    <property type="entry name" value="MDMPI_N"/>
    <property type="match status" value="1"/>
</dbReference>
<dbReference type="SUPFAM" id="SSF109854">
    <property type="entry name" value="DinB/YfiT-like putative metalloenzymes"/>
    <property type="match status" value="1"/>
</dbReference>
<reference evidence="2" key="1">
    <citation type="submission" date="2020-11" db="EMBL/GenBank/DDBJ databases">
        <title>Nocardioides sp. nov., isolated from Soil of Cynanchum wilfordii Hemsley rhizosphere.</title>
        <authorList>
            <person name="Lee J.-S."/>
            <person name="Suh M.K."/>
            <person name="Kim J.-S."/>
        </authorList>
    </citation>
    <scope>NUCLEOTIDE SEQUENCE</scope>
    <source>
        <strain evidence="2">KCTC 19275</strain>
    </source>
</reference>
<dbReference type="Proteomes" id="UP000640489">
    <property type="component" value="Unassembled WGS sequence"/>
</dbReference>
<feature type="domain" description="Mycothiol-dependent maleylpyruvate isomerase metal-binding" evidence="1">
    <location>
        <begin position="11"/>
        <end position="133"/>
    </location>
</feature>
<dbReference type="GO" id="GO:0016853">
    <property type="term" value="F:isomerase activity"/>
    <property type="evidence" value="ECO:0007669"/>
    <property type="project" value="UniProtKB-KW"/>
</dbReference>
<protein>
    <submittedName>
        <fullName evidence="2">Maleylpyruvate isomerase N-terminal domain-containing protein</fullName>
    </submittedName>
</protein>
<dbReference type="NCBIfam" id="TIGR03083">
    <property type="entry name" value="maleylpyruvate isomerase family mycothiol-dependent enzyme"/>
    <property type="match status" value="1"/>
</dbReference>
<comment type="caution">
    <text evidence="2">The sequence shown here is derived from an EMBL/GenBank/DDBJ whole genome shotgun (WGS) entry which is preliminary data.</text>
</comment>
<gene>
    <name evidence="2" type="ORF">ISU07_08925</name>
</gene>
<sequence>MSRLSASQYLSAIESESARFREVLGGAEPAAPVPSCPAWSAIDLLNHLAETQAQWAWVVTNRPKNPDERPQPDASPTTYDAALTAFDEASAGLVAALRDADPADPAWTWSKEQTVGFILRRQAHEALIHRLDAELTAVGHISDLDAALASDGVEEVLDVMFGGCPEWGEFSPLPHYIRVELTDTGENVWVQLGRFSGTDPSDGTHYDEDDIHVVADPGVDADAVISSPAAVMDARLWRRGDGDSIHLAGDLEIVDHFRRVIHQPIN</sequence>
<dbReference type="InterPro" id="IPR034660">
    <property type="entry name" value="DinB/YfiT-like"/>
</dbReference>
<dbReference type="AlphaFoldDB" id="A0A930V983"/>
<dbReference type="GO" id="GO:0005886">
    <property type="term" value="C:plasma membrane"/>
    <property type="evidence" value="ECO:0007669"/>
    <property type="project" value="TreeGrafter"/>
</dbReference>
<name>A0A930V983_9ACTN</name>
<dbReference type="GO" id="GO:0046872">
    <property type="term" value="F:metal ion binding"/>
    <property type="evidence" value="ECO:0007669"/>
    <property type="project" value="InterPro"/>
</dbReference>
<evidence type="ECO:0000313" key="2">
    <source>
        <dbReference type="EMBL" id="MBF4763249.1"/>
    </source>
</evidence>
<proteinExistence type="predicted"/>